<evidence type="ECO:0000313" key="3">
    <source>
        <dbReference type="EMBL" id="TKI06863.1"/>
    </source>
</evidence>
<sequence length="1202" mass="132910">MKSAKIPKTTVNRQENETTRVTQRPLHAYSGGADSGKTGQAAMQTSRGAFGLNGSMHPGKTLSRPASAGPGADPAKRRATSQARGEGAAVNGSGGAGSAPILATLTDFAKAYAEHYPEINKIAADAIKSALFRRTGIMLDPDRTYFHRFSSAQNDPASVTGWRHGRATPILSATLTQCVLNNFSADAQDNMDVVDQMSGIYTEPAHGVGSFGHENQVAIKPSLLAAVIHDLDFSAYYLDKLERYWQSGMPDHFNLVCLIIALASLPRDDADAARLILRAFDLLAEKTPAVESYLFVVDNTAATDILVIKDPHSARQVIYLPGENPSFVCFEHPPALATWLRDSCANPSRRAALARHFPLRDRQPGVLSQGVDRWLADCAKGQATLGDMGMPGAAIGGDLLSSIRARQKERALSDADILITSNAEVNRDRMIRYISVMNMLFPNPITAFVSLGLNIEKMVDGDNPDERREAMIATVDDLANIALQSLGAVLERWLALSADVPAPAMPEGRLSHMLRKEMARRADALDPQAAGRKRNRPGAVRPENVPSALLQAQSGPPHRFRPSGRLTMANSRRGSLFNRLKARGIGPSSVPLSRLSKADLFGVRYDKRNKPYLLIDGHPIRINKIKRPGYYTLGKRDQVGVYVEGSTAGYRVIPLRNRFPVEMPLCREPRSFTKAAFHYCLHFSPRAKKTLGKFIMANPDTGGSKMNIIYNRDKNYFIDEAKNQKYILYAKRYFPIQEHRGGYDIFSDNIHRRQIKIIRVYFSKSRNRNFLISRLDRLIEIFNSPAIEQYQLRIKPNQALTAEETYALAEFRDDGGNRAVMSMPARSGPAMAQSVLVRQGEHLRSALAKIRPAECTVYKMGQLPLVEWDNIHKNDFFVTDRFILADLREPLDKDIPTEPGNVLVKFVLQMKKRGYPIDSFSADGRVLIKDKTYFRIREARGRLIVMQEAPSPNPVGSRADAANLRRLDFAINAGGTGDLLAEGEMLRRLLSQKKPGARIARQEVDTLVDVLILLAKKQVHSPALEDYTEAGSDAINNWLRFDAVRHDPAYADAGVEARLLLRDFDKLYNYDGYAYRSANFPAGVYGKKIVTGDVVLDKGFMSASALPGNSIEWKDQWSKTIARSANDQVIFVIDRHVPKKVAGTGFLVDHLLLKPGTALKIVEIMAAEDRHGMPVKVICVASGVEHRLAKDIFSGEPLAAAS</sequence>
<keyword evidence="4" id="KW-1185">Reference proteome</keyword>
<reference evidence="3 4" key="1">
    <citation type="submission" date="2019-04" db="EMBL/GenBank/DDBJ databases">
        <authorList>
            <person name="Li M."/>
            <person name="Gao C."/>
        </authorList>
    </citation>
    <scope>NUCLEOTIDE SEQUENCE [LARGE SCALE GENOMIC DNA]</scope>
    <source>
        <strain evidence="3 4">BGMRC 2031</strain>
    </source>
</reference>
<evidence type="ECO:0000259" key="2">
    <source>
        <dbReference type="Pfam" id="PF20178"/>
    </source>
</evidence>
<evidence type="ECO:0000256" key="1">
    <source>
        <dbReference type="SAM" id="MobiDB-lite"/>
    </source>
</evidence>
<organism evidence="3 4">
    <name type="scientific">Martelella alba</name>
    <dbReference type="NCBI Taxonomy" id="2590451"/>
    <lineage>
        <taxon>Bacteria</taxon>
        <taxon>Pseudomonadati</taxon>
        <taxon>Pseudomonadota</taxon>
        <taxon>Alphaproteobacteria</taxon>
        <taxon>Hyphomicrobiales</taxon>
        <taxon>Aurantimonadaceae</taxon>
        <taxon>Martelella</taxon>
    </lineage>
</organism>
<feature type="region of interest" description="Disordered" evidence="1">
    <location>
        <begin position="1"/>
        <end position="96"/>
    </location>
</feature>
<evidence type="ECO:0000313" key="4">
    <source>
        <dbReference type="Proteomes" id="UP000305202"/>
    </source>
</evidence>
<feature type="domain" description="Dermonecrotic toxin N-terminal" evidence="2">
    <location>
        <begin position="114"/>
        <end position="360"/>
    </location>
</feature>
<gene>
    <name evidence="3" type="ORF">FCN80_07850</name>
</gene>
<dbReference type="SUPFAM" id="SSF56399">
    <property type="entry name" value="ADP-ribosylation"/>
    <property type="match status" value="1"/>
</dbReference>
<protein>
    <recommendedName>
        <fullName evidence="2">Dermonecrotic toxin N-terminal domain-containing protein</fullName>
    </recommendedName>
</protein>
<feature type="compositionally biased region" description="Polar residues" evidence="1">
    <location>
        <begin position="37"/>
        <end position="47"/>
    </location>
</feature>
<accession>A0ABY2SM46</accession>
<comment type="caution">
    <text evidence="3">The sequence shown here is derived from an EMBL/GenBank/DDBJ whole genome shotgun (WGS) entry which is preliminary data.</text>
</comment>
<dbReference type="RefSeq" id="WP_136989612.1">
    <property type="nucleotide sequence ID" value="NZ_SZPQ01000009.1"/>
</dbReference>
<dbReference type="Proteomes" id="UP000305202">
    <property type="component" value="Unassembled WGS sequence"/>
</dbReference>
<dbReference type="EMBL" id="SZPQ01000009">
    <property type="protein sequence ID" value="TKI06863.1"/>
    <property type="molecule type" value="Genomic_DNA"/>
</dbReference>
<proteinExistence type="predicted"/>
<dbReference type="Gene3D" id="3.90.176.10">
    <property type="entry name" value="Toxin ADP-ribosyltransferase, Chain A, domain 1"/>
    <property type="match status" value="1"/>
</dbReference>
<feature type="region of interest" description="Disordered" evidence="1">
    <location>
        <begin position="522"/>
        <end position="566"/>
    </location>
</feature>
<name>A0ABY2SM46_9HYPH</name>
<dbReference type="Pfam" id="PF20178">
    <property type="entry name" value="ToxA_N"/>
    <property type="match status" value="1"/>
</dbReference>
<dbReference type="InterPro" id="IPR046673">
    <property type="entry name" value="ToxA_N"/>
</dbReference>